<evidence type="ECO:0000259" key="7">
    <source>
        <dbReference type="Pfam" id="PF04715"/>
    </source>
</evidence>
<evidence type="ECO:0000256" key="4">
    <source>
        <dbReference type="ARBA" id="ARBA00022962"/>
    </source>
</evidence>
<dbReference type="Gene3D" id="3.60.120.10">
    <property type="entry name" value="Anthranilate synthase"/>
    <property type="match status" value="1"/>
</dbReference>
<dbReference type="PRINTS" id="PR00097">
    <property type="entry name" value="ANTSNTHASEII"/>
</dbReference>
<protein>
    <recommendedName>
        <fullName evidence="2">aminodeoxychorismate synthase</fullName>
        <ecNumber evidence="2">2.6.1.85</ecNumber>
    </recommendedName>
</protein>
<dbReference type="GO" id="GO:0046820">
    <property type="term" value="F:4-amino-4-deoxychorismate synthase activity"/>
    <property type="evidence" value="ECO:0007669"/>
    <property type="project" value="UniProtKB-EC"/>
</dbReference>
<dbReference type="NCBIfam" id="TIGR00553">
    <property type="entry name" value="pabB"/>
    <property type="match status" value="1"/>
</dbReference>
<dbReference type="InterPro" id="IPR029062">
    <property type="entry name" value="Class_I_gatase-like"/>
</dbReference>
<dbReference type="OrthoDB" id="3518032at2"/>
<evidence type="ECO:0000259" key="5">
    <source>
        <dbReference type="Pfam" id="PF00117"/>
    </source>
</evidence>
<evidence type="ECO:0000313" key="8">
    <source>
        <dbReference type="EMBL" id="SEC94435.1"/>
    </source>
</evidence>
<dbReference type="Proteomes" id="UP000183561">
    <property type="component" value="Unassembled WGS sequence"/>
</dbReference>
<dbReference type="Pfam" id="PF04715">
    <property type="entry name" value="Anth_synt_I_N"/>
    <property type="match status" value="1"/>
</dbReference>
<name>A0A1H4WMF6_9NOCA</name>
<dbReference type="PROSITE" id="PS51273">
    <property type="entry name" value="GATASE_TYPE_1"/>
    <property type="match status" value="1"/>
</dbReference>
<reference evidence="9" key="1">
    <citation type="submission" date="2016-10" db="EMBL/GenBank/DDBJ databases">
        <authorList>
            <person name="Varghese N."/>
            <person name="Submissions S."/>
        </authorList>
    </citation>
    <scope>NUCLEOTIDE SEQUENCE [LARGE SCALE GENOMIC DNA]</scope>
    <source>
        <strain evidence="9">DSM 44498</strain>
    </source>
</reference>
<dbReference type="GO" id="GO:0009396">
    <property type="term" value="P:folic acid-containing compound biosynthetic process"/>
    <property type="evidence" value="ECO:0007669"/>
    <property type="project" value="InterPro"/>
</dbReference>
<dbReference type="RefSeq" id="WP_072946771.1">
    <property type="nucleotide sequence ID" value="NZ_FNSV01000005.1"/>
</dbReference>
<dbReference type="FunFam" id="3.40.50.880:FF:000003">
    <property type="entry name" value="Anthranilate synthase component II"/>
    <property type="match status" value="1"/>
</dbReference>
<accession>A0A1H4WMF6</accession>
<dbReference type="PRINTS" id="PR00096">
    <property type="entry name" value="GATASE"/>
</dbReference>
<dbReference type="InterPro" id="IPR006805">
    <property type="entry name" value="Anth_synth_I_N"/>
</dbReference>
<dbReference type="GO" id="GO:0008153">
    <property type="term" value="P:4-aminobenzoate biosynthetic process"/>
    <property type="evidence" value="ECO:0007669"/>
    <property type="project" value="TreeGrafter"/>
</dbReference>
<keyword evidence="9" id="KW-1185">Reference proteome</keyword>
<evidence type="ECO:0000313" key="9">
    <source>
        <dbReference type="Proteomes" id="UP000183561"/>
    </source>
</evidence>
<comment type="similarity">
    <text evidence="1">In the C-terminal section; belongs to the anthranilate synthase component I family.</text>
</comment>
<evidence type="ECO:0000256" key="2">
    <source>
        <dbReference type="ARBA" id="ARBA00013139"/>
    </source>
</evidence>
<dbReference type="InterPro" id="IPR005802">
    <property type="entry name" value="ADC_synth_comp_1"/>
</dbReference>
<keyword evidence="3" id="KW-0808">Transferase</keyword>
<dbReference type="PRINTS" id="PR00099">
    <property type="entry name" value="CPSGATASE"/>
</dbReference>
<dbReference type="GO" id="GO:0005737">
    <property type="term" value="C:cytoplasm"/>
    <property type="evidence" value="ECO:0007669"/>
    <property type="project" value="TreeGrafter"/>
</dbReference>
<feature type="domain" description="Chorismate-utilising enzyme C-terminal" evidence="6">
    <location>
        <begin position="425"/>
        <end position="679"/>
    </location>
</feature>
<dbReference type="PANTHER" id="PTHR11236:SF18">
    <property type="entry name" value="AMINODEOXYCHORISMATE SYNTHASE"/>
    <property type="match status" value="1"/>
</dbReference>
<dbReference type="EC" id="2.6.1.85" evidence="2"/>
<keyword evidence="4" id="KW-0315">Glutamine amidotransferase</keyword>
<dbReference type="EMBL" id="FNSV01000005">
    <property type="protein sequence ID" value="SEC94435.1"/>
    <property type="molecule type" value="Genomic_DNA"/>
</dbReference>
<dbReference type="AlphaFoldDB" id="A0A1H4WMF6"/>
<dbReference type="InterPro" id="IPR015890">
    <property type="entry name" value="Chorismate_C"/>
</dbReference>
<evidence type="ECO:0000256" key="1">
    <source>
        <dbReference type="ARBA" id="ARBA00005970"/>
    </source>
</evidence>
<dbReference type="PANTHER" id="PTHR11236">
    <property type="entry name" value="AMINOBENZOATE/ANTHRANILATE SYNTHASE"/>
    <property type="match status" value="1"/>
</dbReference>
<dbReference type="CDD" id="cd01743">
    <property type="entry name" value="GATase1_Anthranilate_Synthase"/>
    <property type="match status" value="1"/>
</dbReference>
<dbReference type="InterPro" id="IPR006221">
    <property type="entry name" value="TrpG/PapA_dom"/>
</dbReference>
<organism evidence="8 9">
    <name type="scientific">Rhodococcus koreensis</name>
    <dbReference type="NCBI Taxonomy" id="99653"/>
    <lineage>
        <taxon>Bacteria</taxon>
        <taxon>Bacillati</taxon>
        <taxon>Actinomycetota</taxon>
        <taxon>Actinomycetes</taxon>
        <taxon>Mycobacteriales</taxon>
        <taxon>Nocardiaceae</taxon>
        <taxon>Rhodococcus</taxon>
    </lineage>
</organism>
<dbReference type="Gene3D" id="3.40.50.880">
    <property type="match status" value="1"/>
</dbReference>
<dbReference type="InterPro" id="IPR017926">
    <property type="entry name" value="GATASE"/>
</dbReference>
<sequence length="699" mass="75810">MVQSVRTLLVDNYDSFTYNLVELLTAVNGVRPTVVPNDAPWESIDFSAYDNVVISPGPGTPTEPSDFGIGARVIAEAGLPVLGVCLGHQGLCALFGADIVRAPQPVHGRLSPIVHTGHDLFRGLPSPMNVVRYHSLVAVDLPDVLEVLASTADGLVMAVRHRSRPLWGVQFHPESISSEYGKELFANFRDLTAPSAVEPHTQCGEREQLPPPRGHQPCFAVEYRRIDRYPDPEQLFHALFGSGSGTFWLDGSAQPEPGSRFTIMGDCSGPHAEYITYDVDASIVRISRKSLPDEQIAGSLFDYLDAQLRLRAVEPDRTLPFDFNLGYVGYLGYELKGETGGVRAHRSGHPDAALIFADRAVVIDHDQRCVYVMSLSTAPNDERSNAWFETATAAIESRDAAVDPVCPPAVSERPTGAEFQLRNSEAEYQSLIGECLELISAGETYEVCLTNRATVEFGVDAPRIFTNIKRLHPVPHAALLSFPELSVVSASPERFLRVGADRTVESKPIKGTRPRGATADEDDTLLRALARSEKDRAENLMIVDLVRNDLSKVCEQGTVHVPILFGIETFTSVHQMVSTVRGSLRRDATVVDAIRALFPAGSMTGAPKIRTMGIIDELEGTARGVYSGAIGYLSLSGTADLSVAIRTMVVTDTHVHFGVGGAITALSDPAEEYEEILVKAASSCKVLGVEDRQSVGILV</sequence>
<feature type="domain" description="Anthranilate synthase component I N-terminal" evidence="7">
    <location>
        <begin position="232"/>
        <end position="372"/>
    </location>
</feature>
<evidence type="ECO:0000256" key="3">
    <source>
        <dbReference type="ARBA" id="ARBA00022679"/>
    </source>
</evidence>
<feature type="domain" description="Glutamine amidotransferase" evidence="5">
    <location>
        <begin position="8"/>
        <end position="188"/>
    </location>
</feature>
<gene>
    <name evidence="8" type="ORF">SAMN04490239_6087</name>
</gene>
<dbReference type="NCBIfam" id="TIGR00566">
    <property type="entry name" value="trpG_papA"/>
    <property type="match status" value="1"/>
</dbReference>
<dbReference type="SUPFAM" id="SSF52317">
    <property type="entry name" value="Class I glutamine amidotransferase-like"/>
    <property type="match status" value="1"/>
</dbReference>
<evidence type="ECO:0000259" key="6">
    <source>
        <dbReference type="Pfam" id="PF00425"/>
    </source>
</evidence>
<dbReference type="GO" id="GO:0000162">
    <property type="term" value="P:L-tryptophan biosynthetic process"/>
    <property type="evidence" value="ECO:0007669"/>
    <property type="project" value="TreeGrafter"/>
</dbReference>
<dbReference type="Pfam" id="PF00425">
    <property type="entry name" value="Chorismate_bind"/>
    <property type="match status" value="1"/>
</dbReference>
<dbReference type="InterPro" id="IPR019999">
    <property type="entry name" value="Anth_synth_I-like"/>
</dbReference>
<dbReference type="Pfam" id="PF00117">
    <property type="entry name" value="GATase"/>
    <property type="match status" value="1"/>
</dbReference>
<dbReference type="InterPro" id="IPR005801">
    <property type="entry name" value="ADC_synthase"/>
</dbReference>
<dbReference type="SUPFAM" id="SSF56322">
    <property type="entry name" value="ADC synthase"/>
    <property type="match status" value="1"/>
</dbReference>
<proteinExistence type="inferred from homology"/>